<accession>A0ACB8A9W6</accession>
<sequence>MLNQQLETMLLTLKSTGSVSLHIIFATHPSTRKVELPMVMEDPFHKHESLYLSDGNIAISAPRASGGEMVFRVHQSMLAMHSKIFADMFSLPQSDEAEKYDGVPLVRLSDDSEGFEGVLKAMYHHQCA</sequence>
<gene>
    <name evidence="1" type="ORF">BJ138DRAFT_1153834</name>
</gene>
<dbReference type="EMBL" id="MU267729">
    <property type="protein sequence ID" value="KAH7910070.1"/>
    <property type="molecule type" value="Genomic_DNA"/>
</dbReference>
<proteinExistence type="predicted"/>
<protein>
    <submittedName>
        <fullName evidence="1">Uncharacterized protein</fullName>
    </submittedName>
</protein>
<name>A0ACB8A9W6_9AGAM</name>
<keyword evidence="2" id="KW-1185">Reference proteome</keyword>
<comment type="caution">
    <text evidence="1">The sequence shown here is derived from an EMBL/GenBank/DDBJ whole genome shotgun (WGS) entry which is preliminary data.</text>
</comment>
<evidence type="ECO:0000313" key="1">
    <source>
        <dbReference type="EMBL" id="KAH7910070.1"/>
    </source>
</evidence>
<evidence type="ECO:0000313" key="2">
    <source>
        <dbReference type="Proteomes" id="UP000790377"/>
    </source>
</evidence>
<dbReference type="Proteomes" id="UP000790377">
    <property type="component" value="Unassembled WGS sequence"/>
</dbReference>
<organism evidence="1 2">
    <name type="scientific">Hygrophoropsis aurantiaca</name>
    <dbReference type="NCBI Taxonomy" id="72124"/>
    <lineage>
        <taxon>Eukaryota</taxon>
        <taxon>Fungi</taxon>
        <taxon>Dikarya</taxon>
        <taxon>Basidiomycota</taxon>
        <taxon>Agaricomycotina</taxon>
        <taxon>Agaricomycetes</taxon>
        <taxon>Agaricomycetidae</taxon>
        <taxon>Boletales</taxon>
        <taxon>Coniophorineae</taxon>
        <taxon>Hygrophoropsidaceae</taxon>
        <taxon>Hygrophoropsis</taxon>
    </lineage>
</organism>
<reference evidence="1" key="1">
    <citation type="journal article" date="2021" name="New Phytol.">
        <title>Evolutionary innovations through gain and loss of genes in the ectomycorrhizal Boletales.</title>
        <authorList>
            <person name="Wu G."/>
            <person name="Miyauchi S."/>
            <person name="Morin E."/>
            <person name="Kuo A."/>
            <person name="Drula E."/>
            <person name="Varga T."/>
            <person name="Kohler A."/>
            <person name="Feng B."/>
            <person name="Cao Y."/>
            <person name="Lipzen A."/>
            <person name="Daum C."/>
            <person name="Hundley H."/>
            <person name="Pangilinan J."/>
            <person name="Johnson J."/>
            <person name="Barry K."/>
            <person name="LaButti K."/>
            <person name="Ng V."/>
            <person name="Ahrendt S."/>
            <person name="Min B."/>
            <person name="Choi I.G."/>
            <person name="Park H."/>
            <person name="Plett J.M."/>
            <person name="Magnuson J."/>
            <person name="Spatafora J.W."/>
            <person name="Nagy L.G."/>
            <person name="Henrissat B."/>
            <person name="Grigoriev I.V."/>
            <person name="Yang Z.L."/>
            <person name="Xu J."/>
            <person name="Martin F.M."/>
        </authorList>
    </citation>
    <scope>NUCLEOTIDE SEQUENCE</scope>
    <source>
        <strain evidence="1">ATCC 28755</strain>
    </source>
</reference>